<name>A0A075HJR2_9ARCH</name>
<protein>
    <recommendedName>
        <fullName evidence="2">SGNH hydrolase-type esterase domain-containing protein</fullName>
    </recommendedName>
</protein>
<accession>A0A075HJR2</accession>
<organism evidence="1">
    <name type="scientific">uncultured marine thaumarchaeote KM3_70_D07</name>
    <dbReference type="NCBI Taxonomy" id="1456252"/>
    <lineage>
        <taxon>Archaea</taxon>
        <taxon>Nitrososphaerota</taxon>
        <taxon>environmental samples</taxon>
    </lineage>
</organism>
<dbReference type="EMBL" id="KF901029">
    <property type="protein sequence ID" value="AIF15475.1"/>
    <property type="molecule type" value="Genomic_DNA"/>
</dbReference>
<dbReference type="InterPro" id="IPR036514">
    <property type="entry name" value="SGNH_hydro_sf"/>
</dbReference>
<reference evidence="1" key="1">
    <citation type="journal article" date="2014" name="Genome Biol. Evol.">
        <title>Pangenome evidence for extensive interdomain horizontal transfer affecting lineage core and shell genes in uncultured planktonic thaumarchaeota and euryarchaeota.</title>
        <authorList>
            <person name="Deschamps P."/>
            <person name="Zivanovic Y."/>
            <person name="Moreira D."/>
            <person name="Rodriguez-Valera F."/>
            <person name="Lopez-Garcia P."/>
        </authorList>
    </citation>
    <scope>NUCLEOTIDE SEQUENCE</scope>
</reference>
<evidence type="ECO:0008006" key="2">
    <source>
        <dbReference type="Google" id="ProtNLM"/>
    </source>
</evidence>
<proteinExistence type="predicted"/>
<sequence length="367" mass="42788">MRLRKIFIKFSIFIVGIAVMDLALSQVAKRAAPQWRNGVLEKEARILVSPYHHGFKPYADFIHKYGYLRSPLYTNSLGFRDASPREVSLKRKGRRLLIIGDSITEGVGIPYEKTFAGLIDKTLQKDRIETLNAGVQSYAHQIYYTKVVHFLDKRNLEVSDVAVFVDIGDVANDVTQYKTDENGNVVRVNINCRYGIGCRYRAMKRFKFWLKDNSILYRSYKVLKAWRREKSSRLKADPLAAATNIPGARWTFLDEEYQEYGIEGLKVAEKVMTKLSDFLAKRKIGLTVVVYPWPDQIVKRDLDSRQVLFWRDWAERNNAGFLNLFPAFIDQRPAEEVYRKYFIPYDNHFNEQGHEMVAARFLAQFKR</sequence>
<evidence type="ECO:0000313" key="1">
    <source>
        <dbReference type="EMBL" id="AIF15475.1"/>
    </source>
</evidence>
<dbReference type="AlphaFoldDB" id="A0A075HJR2"/>
<dbReference type="Gene3D" id="3.40.50.1110">
    <property type="entry name" value="SGNH hydrolase"/>
    <property type="match status" value="1"/>
</dbReference>
<dbReference type="SUPFAM" id="SSF52266">
    <property type="entry name" value="SGNH hydrolase"/>
    <property type="match status" value="1"/>
</dbReference>